<dbReference type="AlphaFoldDB" id="A0AB37GEC4"/>
<evidence type="ECO:0000313" key="5">
    <source>
        <dbReference type="Proteomes" id="UP000595198"/>
    </source>
</evidence>
<reference evidence="4 5" key="1">
    <citation type="submission" date="2020-12" db="EMBL/GenBank/DDBJ databases">
        <title>FDA dAtabase for Regulatory Grade micrObial Sequences (FDA-ARGOS): Supporting development and validation of Infectious Disease Dx tests.</title>
        <authorList>
            <person name="Sproer C."/>
            <person name="Gronow S."/>
            <person name="Severitt S."/>
            <person name="Schroder I."/>
            <person name="Tallon L."/>
            <person name="Sadzewicz L."/>
            <person name="Zhao X."/>
            <person name="Boylan J."/>
            <person name="Ott S."/>
            <person name="Bowen H."/>
            <person name="Vavikolanu K."/>
            <person name="Mehta A."/>
            <person name="Aluvathingal J."/>
            <person name="Nadendla S."/>
            <person name="Lowell S."/>
            <person name="Myers T."/>
            <person name="Yan Y."/>
            <person name="Sichtig H."/>
        </authorList>
    </citation>
    <scope>NUCLEOTIDE SEQUENCE [LARGE SCALE GENOMIC DNA]</scope>
    <source>
        <strain evidence="2 4">FDAARGOS_938</strain>
        <strain evidence="3 5">FDAARGOS_991</strain>
    </source>
</reference>
<feature type="coiled-coil region" evidence="1">
    <location>
        <begin position="4"/>
        <end position="31"/>
    </location>
</feature>
<evidence type="ECO:0000313" key="4">
    <source>
        <dbReference type="Proteomes" id="UP000594774"/>
    </source>
</evidence>
<dbReference type="EMBL" id="CP065628">
    <property type="protein sequence ID" value="QPR31892.1"/>
    <property type="molecule type" value="Genomic_DNA"/>
</dbReference>
<dbReference type="Proteomes" id="UP000595198">
    <property type="component" value="Chromosome"/>
</dbReference>
<keyword evidence="5" id="KW-1185">Reference proteome</keyword>
<accession>A0AB37GEC4</accession>
<proteinExistence type="predicted"/>
<gene>
    <name evidence="2" type="ORF">I6G95_05645</name>
    <name evidence="3" type="ORF">I6H48_06215</name>
</gene>
<evidence type="ECO:0000313" key="2">
    <source>
        <dbReference type="EMBL" id="QPR31892.1"/>
    </source>
</evidence>
<organism evidence="2 4">
    <name type="scientific">Corynebacterium amycolatum</name>
    <dbReference type="NCBI Taxonomy" id="43765"/>
    <lineage>
        <taxon>Bacteria</taxon>
        <taxon>Bacillati</taxon>
        <taxon>Actinomycetota</taxon>
        <taxon>Actinomycetes</taxon>
        <taxon>Mycobacteriales</taxon>
        <taxon>Corynebacteriaceae</taxon>
        <taxon>Corynebacterium</taxon>
    </lineage>
</organism>
<sequence>MTDIKDLELRIKSAASTLEMLRGELEELRQQQQPEPEPESLFGRWATHKERGRVLIISDRPDCTNTVATIVKGVATESMFWADIDNLTFDPATLNTAKDFNDAPEGTIAEIMVEPKGVYVKKDNVWFGAGEEYPTPVQSLAKARVIRWGNGK</sequence>
<dbReference type="Proteomes" id="UP000594774">
    <property type="component" value="Chromosome"/>
</dbReference>
<name>A0AB37GEC4_CORAY</name>
<evidence type="ECO:0000256" key="1">
    <source>
        <dbReference type="SAM" id="Coils"/>
    </source>
</evidence>
<dbReference type="EMBL" id="CP066023">
    <property type="protein sequence ID" value="QQB83769.1"/>
    <property type="molecule type" value="Genomic_DNA"/>
</dbReference>
<keyword evidence="1" id="KW-0175">Coiled coil</keyword>
<protein>
    <submittedName>
        <fullName evidence="2">Uncharacterized protein</fullName>
    </submittedName>
</protein>
<dbReference type="RefSeq" id="WP_197915301.1">
    <property type="nucleotide sequence ID" value="NZ_CP065628.1"/>
</dbReference>
<evidence type="ECO:0000313" key="3">
    <source>
        <dbReference type="EMBL" id="QQB83769.1"/>
    </source>
</evidence>